<sequence length="120" mass="14033">MHISIGLIGGKVYIMSENKKLVVNLSEKLCDEFDKALEIDNKDRNEFVKEAITRYIEEKKRLARMDLMKKGYIEMSKINLEISELGVCNELDQLMEYEARLSESDYLDDDGGEKRRYILC</sequence>
<dbReference type="KEGG" id="clt:CM240_2369"/>
<gene>
    <name evidence="1" type="ORF">CM240_2369</name>
</gene>
<dbReference type="STRING" id="1216932.CM240_2369"/>
<dbReference type="Gene3D" id="1.10.1220.10">
    <property type="entry name" value="Met repressor-like"/>
    <property type="match status" value="1"/>
</dbReference>
<evidence type="ECO:0000313" key="2">
    <source>
        <dbReference type="Proteomes" id="UP000019426"/>
    </source>
</evidence>
<evidence type="ECO:0000313" key="1">
    <source>
        <dbReference type="EMBL" id="CDM69506.1"/>
    </source>
</evidence>
<dbReference type="InterPro" id="IPR013321">
    <property type="entry name" value="Arc_rbn_hlx_hlx"/>
</dbReference>
<dbReference type="PATRIC" id="fig|1216932.3.peg.2347"/>
<accession>W6RXX5</accession>
<evidence type="ECO:0008006" key="3">
    <source>
        <dbReference type="Google" id="ProtNLM"/>
    </source>
</evidence>
<organism evidence="1 2">
    <name type="scientific">Clostridium bornimense</name>
    <dbReference type="NCBI Taxonomy" id="1216932"/>
    <lineage>
        <taxon>Bacteria</taxon>
        <taxon>Bacillati</taxon>
        <taxon>Bacillota</taxon>
        <taxon>Clostridia</taxon>
        <taxon>Eubacteriales</taxon>
        <taxon>Clostridiaceae</taxon>
        <taxon>Clostridium</taxon>
    </lineage>
</organism>
<keyword evidence="2" id="KW-1185">Reference proteome</keyword>
<dbReference type="eggNOG" id="COG0864">
    <property type="taxonomic scope" value="Bacteria"/>
</dbReference>
<protein>
    <recommendedName>
        <fullName evidence="3">CopG family transcriptional regulator</fullName>
    </recommendedName>
</protein>
<dbReference type="EMBL" id="HG917868">
    <property type="protein sequence ID" value="CDM69506.1"/>
    <property type="molecule type" value="Genomic_DNA"/>
</dbReference>
<dbReference type="Proteomes" id="UP000019426">
    <property type="component" value="Chromosome M2/40_rep1"/>
</dbReference>
<reference evidence="1 2" key="1">
    <citation type="submission" date="2013-11" db="EMBL/GenBank/DDBJ databases">
        <title>Complete genome sequence of Clostridum sp. M2/40.</title>
        <authorList>
            <person name="Wibberg D."/>
            <person name="Puehler A."/>
            <person name="Schlueter A."/>
        </authorList>
    </citation>
    <scope>NUCLEOTIDE SEQUENCE [LARGE SCALE GENOMIC DNA]</scope>
    <source>
        <strain evidence="2">M2/40</strain>
    </source>
</reference>
<dbReference type="GO" id="GO:0006355">
    <property type="term" value="P:regulation of DNA-templated transcription"/>
    <property type="evidence" value="ECO:0007669"/>
    <property type="project" value="InterPro"/>
</dbReference>
<proteinExistence type="predicted"/>
<name>W6RXX5_9CLOT</name>
<dbReference type="AlphaFoldDB" id="W6RXX5"/>
<dbReference type="HOGENOM" id="CLU_172321_0_0_9"/>